<keyword evidence="3" id="KW-0862">Zinc</keyword>
<dbReference type="SMART" id="SM00980">
    <property type="entry name" value="THAP"/>
    <property type="match status" value="1"/>
</dbReference>
<protein>
    <recommendedName>
        <fullName evidence="6">THAP-type domain-containing protein</fullName>
    </recommendedName>
</protein>
<evidence type="ECO:0000256" key="5">
    <source>
        <dbReference type="PROSITE-ProRule" id="PRU00309"/>
    </source>
</evidence>
<dbReference type="Pfam" id="PF21787">
    <property type="entry name" value="TNP-like_RNaseH_N"/>
    <property type="match status" value="1"/>
</dbReference>
<name>A0AAV0WCU2_9HEMI</name>
<organism evidence="7 8">
    <name type="scientific">Macrosiphum euphorbiae</name>
    <name type="common">potato aphid</name>
    <dbReference type="NCBI Taxonomy" id="13131"/>
    <lineage>
        <taxon>Eukaryota</taxon>
        <taxon>Metazoa</taxon>
        <taxon>Ecdysozoa</taxon>
        <taxon>Arthropoda</taxon>
        <taxon>Hexapoda</taxon>
        <taxon>Insecta</taxon>
        <taxon>Pterygota</taxon>
        <taxon>Neoptera</taxon>
        <taxon>Paraneoptera</taxon>
        <taxon>Hemiptera</taxon>
        <taxon>Sternorrhyncha</taxon>
        <taxon>Aphidomorpha</taxon>
        <taxon>Aphidoidea</taxon>
        <taxon>Aphididae</taxon>
        <taxon>Macrosiphini</taxon>
        <taxon>Macrosiphum</taxon>
    </lineage>
</organism>
<dbReference type="PANTHER" id="PTHR47696:SF1">
    <property type="entry name" value="THAP DOMAIN-CONTAINING PROTEIN 2"/>
    <property type="match status" value="1"/>
</dbReference>
<evidence type="ECO:0000256" key="3">
    <source>
        <dbReference type="ARBA" id="ARBA00022833"/>
    </source>
</evidence>
<dbReference type="Proteomes" id="UP001160148">
    <property type="component" value="Unassembled WGS sequence"/>
</dbReference>
<evidence type="ECO:0000256" key="2">
    <source>
        <dbReference type="ARBA" id="ARBA00022771"/>
    </source>
</evidence>
<dbReference type="GO" id="GO:0003677">
    <property type="term" value="F:DNA binding"/>
    <property type="evidence" value="ECO:0007669"/>
    <property type="project" value="UniProtKB-UniRule"/>
</dbReference>
<dbReference type="SMART" id="SM00692">
    <property type="entry name" value="DM3"/>
    <property type="match status" value="1"/>
</dbReference>
<dbReference type="PROSITE" id="PS50950">
    <property type="entry name" value="ZF_THAP"/>
    <property type="match status" value="1"/>
</dbReference>
<sequence>MPGCAAVGCTNSNKKRFLMKHFPIDAARRKMWLEKMKRDNWVPTNYSCLCEVHFEDQMWEKTREGGSKRLKCDAVPTQFFLPYLVLMLGGISTRWKKTVAYFFTGKSVNGNVYHDIVVDIISKTESIGLNVVALISDMGPSNQSLWRKWNITAGRHCKLSNFLPLPLDDNRKLFVIPDVPHLFKNIKNMLVRNIY</sequence>
<dbReference type="AlphaFoldDB" id="A0AAV0WCU2"/>
<proteinExistence type="predicted"/>
<dbReference type="InterPro" id="IPR048365">
    <property type="entry name" value="TNP-like_RNaseH_N"/>
</dbReference>
<dbReference type="EMBL" id="CARXXK010000002">
    <property type="protein sequence ID" value="CAI6353805.1"/>
    <property type="molecule type" value="Genomic_DNA"/>
</dbReference>
<keyword evidence="8" id="KW-1185">Reference proteome</keyword>
<dbReference type="PANTHER" id="PTHR47696">
    <property type="entry name" value="THAP DOMAIN-CONTAINING PROTEIN 2"/>
    <property type="match status" value="1"/>
</dbReference>
<comment type="caution">
    <text evidence="7">The sequence shown here is derived from an EMBL/GenBank/DDBJ whole genome shotgun (WGS) entry which is preliminary data.</text>
</comment>
<gene>
    <name evidence="7" type="ORF">MEUPH1_LOCUS9883</name>
</gene>
<evidence type="ECO:0000256" key="4">
    <source>
        <dbReference type="ARBA" id="ARBA00023125"/>
    </source>
</evidence>
<keyword evidence="1" id="KW-0479">Metal-binding</keyword>
<dbReference type="InterPro" id="IPR026521">
    <property type="entry name" value="THAP2"/>
</dbReference>
<evidence type="ECO:0000313" key="7">
    <source>
        <dbReference type="EMBL" id="CAI6353805.1"/>
    </source>
</evidence>
<keyword evidence="4 5" id="KW-0238">DNA-binding</keyword>
<accession>A0AAV0WCU2</accession>
<evidence type="ECO:0000256" key="1">
    <source>
        <dbReference type="ARBA" id="ARBA00022723"/>
    </source>
</evidence>
<dbReference type="Gene3D" id="6.20.210.20">
    <property type="entry name" value="THAP domain"/>
    <property type="match status" value="1"/>
</dbReference>
<evidence type="ECO:0000259" key="6">
    <source>
        <dbReference type="PROSITE" id="PS50950"/>
    </source>
</evidence>
<dbReference type="InterPro" id="IPR006612">
    <property type="entry name" value="THAP_Znf"/>
</dbReference>
<evidence type="ECO:0000313" key="8">
    <source>
        <dbReference type="Proteomes" id="UP001160148"/>
    </source>
</evidence>
<reference evidence="7 8" key="1">
    <citation type="submission" date="2023-01" db="EMBL/GenBank/DDBJ databases">
        <authorList>
            <person name="Whitehead M."/>
        </authorList>
    </citation>
    <scope>NUCLEOTIDE SEQUENCE [LARGE SCALE GENOMIC DNA]</scope>
</reference>
<keyword evidence="2 5" id="KW-0863">Zinc-finger</keyword>
<feature type="domain" description="THAP-type" evidence="6">
    <location>
        <begin position="1"/>
        <end position="79"/>
    </location>
</feature>
<dbReference type="SUPFAM" id="SSF57716">
    <property type="entry name" value="Glucocorticoid receptor-like (DNA-binding domain)"/>
    <property type="match status" value="1"/>
</dbReference>
<dbReference type="Pfam" id="PF05485">
    <property type="entry name" value="THAP"/>
    <property type="match status" value="1"/>
</dbReference>
<dbReference type="GO" id="GO:0008270">
    <property type="term" value="F:zinc ion binding"/>
    <property type="evidence" value="ECO:0007669"/>
    <property type="project" value="UniProtKB-KW"/>
</dbReference>
<dbReference type="InterPro" id="IPR038441">
    <property type="entry name" value="THAP_Znf_sf"/>
</dbReference>